<feature type="region of interest" description="Disordered" evidence="1">
    <location>
        <begin position="30"/>
        <end position="69"/>
    </location>
</feature>
<dbReference type="STRING" id="945553.A0A0D2QE60"/>
<dbReference type="OMA" id="FQWTRSE"/>
<name>A0A0D2QE60_HYPSF</name>
<dbReference type="OrthoDB" id="5378975at2759"/>
<sequence>MDDDLTFGASVWGQSDPVESTSAFKIALPGSQSHTHEDETVFDDFDDFGAPEEGTQDDIKDDDFGDFGDFGEPDAGSSMGFGDSANFDEDVRIAGPSSQSWRPLLLDPFPSRQSLERELDDTLGTIWQRENIADITTDEPIREAEGIAQILVAPSSRDLYKSLLQALPTKPSNWTRSRIRRQHLIALGIPVNLDEVLPRANGKPLPTLEIHTRPMSAPPGGRNQYPNSNSAGGSNTRGNSRSGTPQPGQQGAHNHLGPKPEIDTNKINKLLQLSQDSLTMQPLVTLERYLADMKTQTANISGLLTHLLQTREALHQDSETYNGLIAEMVGEAQKLKSGKTRMGSIRRGSGMA</sequence>
<feature type="compositionally biased region" description="Acidic residues" evidence="1">
    <location>
        <begin position="40"/>
        <end position="69"/>
    </location>
</feature>
<reference evidence="3" key="1">
    <citation type="submission" date="2014-04" db="EMBL/GenBank/DDBJ databases">
        <title>Evolutionary Origins and Diversification of the Mycorrhizal Mutualists.</title>
        <authorList>
            <consortium name="DOE Joint Genome Institute"/>
            <consortium name="Mycorrhizal Genomics Consortium"/>
            <person name="Kohler A."/>
            <person name="Kuo A."/>
            <person name="Nagy L.G."/>
            <person name="Floudas D."/>
            <person name="Copeland A."/>
            <person name="Barry K.W."/>
            <person name="Cichocki N."/>
            <person name="Veneault-Fourrey C."/>
            <person name="LaButti K."/>
            <person name="Lindquist E.A."/>
            <person name="Lipzen A."/>
            <person name="Lundell T."/>
            <person name="Morin E."/>
            <person name="Murat C."/>
            <person name="Riley R."/>
            <person name="Ohm R."/>
            <person name="Sun H."/>
            <person name="Tunlid A."/>
            <person name="Henrissat B."/>
            <person name="Grigoriev I.V."/>
            <person name="Hibbett D.S."/>
            <person name="Martin F."/>
        </authorList>
    </citation>
    <scope>NUCLEOTIDE SEQUENCE [LARGE SCALE GENOMIC DNA]</scope>
    <source>
        <strain evidence="3">FD-334 SS-4</strain>
    </source>
</reference>
<evidence type="ECO:0000313" key="2">
    <source>
        <dbReference type="EMBL" id="KJA29890.1"/>
    </source>
</evidence>
<gene>
    <name evidence="2" type="ORF">HYPSUDRAFT_31919</name>
</gene>
<dbReference type="PANTHER" id="PTHR38698:SF1">
    <property type="entry name" value="FUNGAL PROTEIN"/>
    <property type="match status" value="1"/>
</dbReference>
<evidence type="ECO:0000256" key="1">
    <source>
        <dbReference type="SAM" id="MobiDB-lite"/>
    </source>
</evidence>
<organism evidence="2 3">
    <name type="scientific">Hypholoma sublateritium (strain FD-334 SS-4)</name>
    <dbReference type="NCBI Taxonomy" id="945553"/>
    <lineage>
        <taxon>Eukaryota</taxon>
        <taxon>Fungi</taxon>
        <taxon>Dikarya</taxon>
        <taxon>Basidiomycota</taxon>
        <taxon>Agaricomycotina</taxon>
        <taxon>Agaricomycetes</taxon>
        <taxon>Agaricomycetidae</taxon>
        <taxon>Agaricales</taxon>
        <taxon>Agaricineae</taxon>
        <taxon>Strophariaceae</taxon>
        <taxon>Hypholoma</taxon>
    </lineage>
</organism>
<dbReference type="EMBL" id="KN817518">
    <property type="protein sequence ID" value="KJA29890.1"/>
    <property type="molecule type" value="Genomic_DNA"/>
</dbReference>
<accession>A0A0D2QE60</accession>
<evidence type="ECO:0000313" key="3">
    <source>
        <dbReference type="Proteomes" id="UP000054270"/>
    </source>
</evidence>
<dbReference type="PANTHER" id="PTHR38698">
    <property type="entry name" value="EXPRESSED PROTEIN"/>
    <property type="match status" value="1"/>
</dbReference>
<feature type="region of interest" description="Disordered" evidence="1">
    <location>
        <begin position="197"/>
        <end position="262"/>
    </location>
</feature>
<proteinExistence type="predicted"/>
<feature type="compositionally biased region" description="Low complexity" evidence="1">
    <location>
        <begin position="227"/>
        <end position="244"/>
    </location>
</feature>
<dbReference type="Proteomes" id="UP000054270">
    <property type="component" value="Unassembled WGS sequence"/>
</dbReference>
<dbReference type="InterPro" id="IPR031355">
    <property type="entry name" value="YBL010C/LAA2-like"/>
</dbReference>
<dbReference type="AlphaFoldDB" id="A0A0D2QE60"/>
<dbReference type="Pfam" id="PF17104">
    <property type="entry name" value="YBL010C_LAA2"/>
    <property type="match status" value="1"/>
</dbReference>
<keyword evidence="3" id="KW-1185">Reference proteome</keyword>
<protein>
    <submittedName>
        <fullName evidence="2">Uncharacterized protein</fullName>
    </submittedName>
</protein>